<accession>A0A285IMY8</accession>
<dbReference type="AlphaFoldDB" id="A0A285IMY8"/>
<dbReference type="OrthoDB" id="5771322at2"/>
<keyword evidence="3" id="KW-1185">Reference proteome</keyword>
<proteinExistence type="predicted"/>
<dbReference type="EMBL" id="OBEB01000002">
    <property type="protein sequence ID" value="SNY49349.1"/>
    <property type="molecule type" value="Genomic_DNA"/>
</dbReference>
<dbReference type="RefSeq" id="WP_097110647.1">
    <property type="nucleotide sequence ID" value="NZ_OBEB01000002.1"/>
</dbReference>
<feature type="transmembrane region" description="Helical" evidence="1">
    <location>
        <begin position="98"/>
        <end position="117"/>
    </location>
</feature>
<keyword evidence="1" id="KW-0472">Membrane</keyword>
<evidence type="ECO:0000256" key="1">
    <source>
        <dbReference type="SAM" id="Phobius"/>
    </source>
</evidence>
<gene>
    <name evidence="2" type="ORF">SAMN06297280_1369</name>
</gene>
<feature type="transmembrane region" description="Helical" evidence="1">
    <location>
        <begin position="55"/>
        <end position="77"/>
    </location>
</feature>
<feature type="transmembrane region" description="Helical" evidence="1">
    <location>
        <begin position="12"/>
        <end position="35"/>
    </location>
</feature>
<name>A0A285IMY8_9GAMM</name>
<organism evidence="2 3">
    <name type="scientific">Arsukibacterium tuosuense</name>
    <dbReference type="NCBI Taxonomy" id="1323745"/>
    <lineage>
        <taxon>Bacteria</taxon>
        <taxon>Pseudomonadati</taxon>
        <taxon>Pseudomonadota</taxon>
        <taxon>Gammaproteobacteria</taxon>
        <taxon>Chromatiales</taxon>
        <taxon>Chromatiaceae</taxon>
        <taxon>Arsukibacterium</taxon>
    </lineage>
</organism>
<protein>
    <submittedName>
        <fullName evidence="2">Uncharacterized protein</fullName>
    </submittedName>
</protein>
<keyword evidence="1" id="KW-1133">Transmembrane helix</keyword>
<keyword evidence="1" id="KW-0812">Transmembrane</keyword>
<reference evidence="3" key="1">
    <citation type="submission" date="2017-09" db="EMBL/GenBank/DDBJ databases">
        <authorList>
            <person name="Varghese N."/>
            <person name="Submissions S."/>
        </authorList>
    </citation>
    <scope>NUCLEOTIDE SEQUENCE [LARGE SCALE GENOMIC DNA]</scope>
    <source>
        <strain evidence="3">CGMCC 1.12461</strain>
    </source>
</reference>
<evidence type="ECO:0000313" key="2">
    <source>
        <dbReference type="EMBL" id="SNY49349.1"/>
    </source>
</evidence>
<sequence length="208" mass="22976">MILISTKAIAAGFAMLFFLSLLLIAIIMFLVPAWLEQLAELQSARPLIVISYSGNLMPGVVLSLVVLLAFVAFQLTVRIRGKVALSLVEKVNSFTGKAMVASLVLMFAGSFVLGNWLDGKAEQAGYQPCPMFTLLSNRVTYTAWVKNEALCYDSDVRRIVNRGTVAEAIQVEQHLQQRLKQQAAKLRFLAEEEALRRARAAKNAANHH</sequence>
<evidence type="ECO:0000313" key="3">
    <source>
        <dbReference type="Proteomes" id="UP000219353"/>
    </source>
</evidence>
<dbReference type="Proteomes" id="UP000219353">
    <property type="component" value="Unassembled WGS sequence"/>
</dbReference>